<gene>
    <name evidence="3" type="ORF">WJX84_011743</name>
</gene>
<feature type="coiled-coil region" evidence="1">
    <location>
        <begin position="54"/>
        <end position="88"/>
    </location>
</feature>
<protein>
    <submittedName>
        <fullName evidence="3">Uncharacterized protein</fullName>
    </submittedName>
</protein>
<organism evidence="3 4">
    <name type="scientific">Apatococcus fuscideae</name>
    <dbReference type="NCBI Taxonomy" id="2026836"/>
    <lineage>
        <taxon>Eukaryota</taxon>
        <taxon>Viridiplantae</taxon>
        <taxon>Chlorophyta</taxon>
        <taxon>core chlorophytes</taxon>
        <taxon>Trebouxiophyceae</taxon>
        <taxon>Chlorellales</taxon>
        <taxon>Chlorellaceae</taxon>
        <taxon>Apatococcus</taxon>
    </lineage>
</organism>
<dbReference type="AlphaFoldDB" id="A0AAW1TGQ9"/>
<reference evidence="3 4" key="1">
    <citation type="journal article" date="2024" name="Nat. Commun.">
        <title>Phylogenomics reveals the evolutionary origins of lichenization in chlorophyte algae.</title>
        <authorList>
            <person name="Puginier C."/>
            <person name="Libourel C."/>
            <person name="Otte J."/>
            <person name="Skaloud P."/>
            <person name="Haon M."/>
            <person name="Grisel S."/>
            <person name="Petersen M."/>
            <person name="Berrin J.G."/>
            <person name="Delaux P.M."/>
            <person name="Dal Grande F."/>
            <person name="Keller J."/>
        </authorList>
    </citation>
    <scope>NUCLEOTIDE SEQUENCE [LARGE SCALE GENOMIC DNA]</scope>
    <source>
        <strain evidence="3 4">SAG 2523</strain>
    </source>
</reference>
<evidence type="ECO:0000256" key="1">
    <source>
        <dbReference type="SAM" id="Coils"/>
    </source>
</evidence>
<name>A0AAW1TGQ9_9CHLO</name>
<dbReference type="Proteomes" id="UP001485043">
    <property type="component" value="Unassembled WGS sequence"/>
</dbReference>
<evidence type="ECO:0000313" key="3">
    <source>
        <dbReference type="EMBL" id="KAK9868834.1"/>
    </source>
</evidence>
<keyword evidence="1" id="KW-0175">Coiled coil</keyword>
<keyword evidence="4" id="KW-1185">Reference proteome</keyword>
<accession>A0AAW1TGQ9</accession>
<evidence type="ECO:0000256" key="2">
    <source>
        <dbReference type="SAM" id="MobiDB-lite"/>
    </source>
</evidence>
<evidence type="ECO:0000313" key="4">
    <source>
        <dbReference type="Proteomes" id="UP001485043"/>
    </source>
</evidence>
<dbReference type="EMBL" id="JALJOV010000011">
    <property type="protein sequence ID" value="KAK9868834.1"/>
    <property type="molecule type" value="Genomic_DNA"/>
</dbReference>
<proteinExistence type="predicted"/>
<feature type="region of interest" description="Disordered" evidence="2">
    <location>
        <begin position="128"/>
        <end position="152"/>
    </location>
</feature>
<sequence length="152" mass="16015">MAANAQAAIEELSTTRADLARATELGIENADSSEEMLQSSLAWEARHNQVVGMLNNANTQVVTISRERDEAEARLASIQHSIDAQTQQTNAEAAAAAARYAELQDCQEGLRMLDNSSAQVVRGCPGAGRPLGMRLAPPATRPSLALNSSAGA</sequence>
<comment type="caution">
    <text evidence="3">The sequence shown here is derived from an EMBL/GenBank/DDBJ whole genome shotgun (WGS) entry which is preliminary data.</text>
</comment>